<feature type="transmembrane region" description="Helical" evidence="1">
    <location>
        <begin position="95"/>
        <end position="116"/>
    </location>
</feature>
<evidence type="ECO:0000313" key="3">
    <source>
        <dbReference type="EMBL" id="MDM1049143.1"/>
    </source>
</evidence>
<sequence length="402" mass="45893">MLYLILSNIALIVFFLIYWLGLRKLTFFQWNRWFLLGSLFAAYLIPMGLYVQVPMPEMMIVEIPEITIGANQQAIEADKVSADQWDILSFQTLNAMYWLGVAMFSAWFLYRIVALLRTIGAGSAKGSFSFFGKIVLNKELQDEDLQQVRNHELEHVKQGHSLDIILLEIFRLFNWFNPIYPMLIREMKFVHECIVDEKNADNKVAYAELLLAQAMNTKSALLQHEFSNNSLLKNRITMLFKEKTAYKFKAIYLLALPATLFMLFLVVNCKQEEQKTEPPVEEITLLDLPEEEKFEGSLIDNPEILADYPGGIDNFRKFVQEKYTYTQAAIDAGVKGKIVANFIIGSDGAISNIIITEDLGHGTGEALIAAIEKAEKWKPAIQDGKPVASRFMIPLRLDLTQQ</sequence>
<protein>
    <submittedName>
        <fullName evidence="3">Energy transducer TonB</fullName>
    </submittedName>
</protein>
<dbReference type="RefSeq" id="WP_286651670.1">
    <property type="nucleotide sequence ID" value="NZ_JACAGK010000038.1"/>
</dbReference>
<keyword evidence="1" id="KW-0812">Transmembrane</keyword>
<keyword evidence="1" id="KW-1133">Transmembrane helix</keyword>
<feature type="transmembrane region" description="Helical" evidence="1">
    <location>
        <begin position="250"/>
        <end position="267"/>
    </location>
</feature>
<proteinExistence type="predicted"/>
<feature type="domain" description="TonB C-terminal" evidence="2">
    <location>
        <begin position="310"/>
        <end position="402"/>
    </location>
</feature>
<dbReference type="PANTHER" id="PTHR33446">
    <property type="entry name" value="PROTEIN TONB-RELATED"/>
    <property type="match status" value="1"/>
</dbReference>
<evidence type="ECO:0000313" key="4">
    <source>
        <dbReference type="Proteomes" id="UP001170954"/>
    </source>
</evidence>
<gene>
    <name evidence="3" type="ORF">HX018_12945</name>
</gene>
<feature type="transmembrane region" description="Helical" evidence="1">
    <location>
        <begin position="6"/>
        <end position="22"/>
    </location>
</feature>
<reference evidence="3" key="2">
    <citation type="journal article" date="2022" name="Sci. Total Environ.">
        <title>Prevalence, transmission, and molecular epidemiology of tet(X)-positive bacteria among humans, animals, and environmental niches in China: An epidemiological, and genomic-based study.</title>
        <authorList>
            <person name="Dong N."/>
            <person name="Zeng Y."/>
            <person name="Cai C."/>
            <person name="Sun C."/>
            <person name="Lu J."/>
            <person name="Liu C."/>
            <person name="Zhou H."/>
            <person name="Sun Q."/>
            <person name="Shu L."/>
            <person name="Wang H."/>
            <person name="Wang Y."/>
            <person name="Wang S."/>
            <person name="Wu C."/>
            <person name="Chan E.W."/>
            <person name="Chen G."/>
            <person name="Shen Z."/>
            <person name="Chen S."/>
            <person name="Zhang R."/>
        </authorList>
    </citation>
    <scope>NUCLEOTIDE SEQUENCE</scope>
    <source>
        <strain evidence="3">R1692</strain>
    </source>
</reference>
<dbReference type="EMBL" id="JACAGK010000038">
    <property type="protein sequence ID" value="MDM1049143.1"/>
    <property type="molecule type" value="Genomic_DNA"/>
</dbReference>
<keyword evidence="1" id="KW-0472">Membrane</keyword>
<comment type="caution">
    <text evidence="3">The sequence shown here is derived from an EMBL/GenBank/DDBJ whole genome shotgun (WGS) entry which is preliminary data.</text>
</comment>
<name>A0ABT7NPG6_9SPHI</name>
<organism evidence="3 4">
    <name type="scientific">Sphingobacterium hotanense</name>
    <dbReference type="NCBI Taxonomy" id="649196"/>
    <lineage>
        <taxon>Bacteria</taxon>
        <taxon>Pseudomonadati</taxon>
        <taxon>Bacteroidota</taxon>
        <taxon>Sphingobacteriia</taxon>
        <taxon>Sphingobacteriales</taxon>
        <taxon>Sphingobacteriaceae</taxon>
        <taxon>Sphingobacterium</taxon>
    </lineage>
</organism>
<dbReference type="PANTHER" id="PTHR33446:SF2">
    <property type="entry name" value="PROTEIN TONB"/>
    <property type="match status" value="1"/>
</dbReference>
<dbReference type="InterPro" id="IPR037682">
    <property type="entry name" value="TonB_C"/>
</dbReference>
<dbReference type="Pfam" id="PF03544">
    <property type="entry name" value="TonB_C"/>
    <property type="match status" value="1"/>
</dbReference>
<accession>A0ABT7NPG6</accession>
<evidence type="ECO:0000259" key="2">
    <source>
        <dbReference type="PROSITE" id="PS52015"/>
    </source>
</evidence>
<evidence type="ECO:0000256" key="1">
    <source>
        <dbReference type="SAM" id="Phobius"/>
    </source>
</evidence>
<feature type="transmembrane region" description="Helical" evidence="1">
    <location>
        <begin position="34"/>
        <end position="53"/>
    </location>
</feature>
<dbReference type="Pfam" id="PF05569">
    <property type="entry name" value="Peptidase_M56"/>
    <property type="match status" value="1"/>
</dbReference>
<dbReference type="SUPFAM" id="SSF74653">
    <property type="entry name" value="TolA/TonB C-terminal domain"/>
    <property type="match status" value="1"/>
</dbReference>
<dbReference type="Proteomes" id="UP001170954">
    <property type="component" value="Unassembled WGS sequence"/>
</dbReference>
<keyword evidence="4" id="KW-1185">Reference proteome</keyword>
<dbReference type="PROSITE" id="PS52015">
    <property type="entry name" value="TONB_CTD"/>
    <property type="match status" value="1"/>
</dbReference>
<reference evidence="3" key="1">
    <citation type="submission" date="2020-06" db="EMBL/GenBank/DDBJ databases">
        <authorList>
            <person name="Dong N."/>
        </authorList>
    </citation>
    <scope>NUCLEOTIDE SEQUENCE</scope>
    <source>
        <strain evidence="3">R1692</strain>
    </source>
</reference>
<dbReference type="InterPro" id="IPR051045">
    <property type="entry name" value="TonB-dependent_transducer"/>
</dbReference>
<dbReference type="Gene3D" id="3.30.1150.10">
    <property type="match status" value="1"/>
</dbReference>
<dbReference type="InterPro" id="IPR008756">
    <property type="entry name" value="Peptidase_M56"/>
</dbReference>